<organism evidence="9 10">
    <name type="scientific">Reinekea marinisedimentorum</name>
    <dbReference type="NCBI Taxonomy" id="230495"/>
    <lineage>
        <taxon>Bacteria</taxon>
        <taxon>Pseudomonadati</taxon>
        <taxon>Pseudomonadota</taxon>
        <taxon>Gammaproteobacteria</taxon>
        <taxon>Oceanospirillales</taxon>
        <taxon>Saccharospirillaceae</taxon>
        <taxon>Reinekea</taxon>
    </lineage>
</organism>
<evidence type="ECO:0000313" key="9">
    <source>
        <dbReference type="EMBL" id="TCS43111.1"/>
    </source>
</evidence>
<feature type="transmembrane region" description="Helical" evidence="7">
    <location>
        <begin position="159"/>
        <end position="181"/>
    </location>
</feature>
<comment type="similarity">
    <text evidence="7">Belongs to the binding-protein-dependent transport system permease family.</text>
</comment>
<evidence type="ECO:0000313" key="10">
    <source>
        <dbReference type="Proteomes" id="UP000295793"/>
    </source>
</evidence>
<dbReference type="GO" id="GO:0055085">
    <property type="term" value="P:transmembrane transport"/>
    <property type="evidence" value="ECO:0007669"/>
    <property type="project" value="InterPro"/>
</dbReference>
<feature type="transmembrane region" description="Helical" evidence="7">
    <location>
        <begin position="12"/>
        <end position="33"/>
    </location>
</feature>
<feature type="transmembrane region" description="Helical" evidence="7">
    <location>
        <begin position="107"/>
        <end position="127"/>
    </location>
</feature>
<dbReference type="PANTHER" id="PTHR43227">
    <property type="entry name" value="BLL4140 PROTEIN"/>
    <property type="match status" value="1"/>
</dbReference>
<feature type="domain" description="ABC transmembrane type-1" evidence="8">
    <location>
        <begin position="70"/>
        <end position="281"/>
    </location>
</feature>
<protein>
    <submittedName>
        <fullName evidence="9">Multiple sugar transport system permease protein</fullName>
    </submittedName>
</protein>
<dbReference type="GO" id="GO:0005886">
    <property type="term" value="C:plasma membrane"/>
    <property type="evidence" value="ECO:0007669"/>
    <property type="project" value="UniProtKB-SubCell"/>
</dbReference>
<evidence type="ECO:0000256" key="6">
    <source>
        <dbReference type="ARBA" id="ARBA00023136"/>
    </source>
</evidence>
<dbReference type="CDD" id="cd06261">
    <property type="entry name" value="TM_PBP2"/>
    <property type="match status" value="1"/>
</dbReference>
<evidence type="ECO:0000256" key="1">
    <source>
        <dbReference type="ARBA" id="ARBA00004651"/>
    </source>
</evidence>
<dbReference type="OrthoDB" id="9785347at2"/>
<evidence type="ECO:0000259" key="8">
    <source>
        <dbReference type="PROSITE" id="PS50928"/>
    </source>
</evidence>
<evidence type="ECO:0000256" key="7">
    <source>
        <dbReference type="RuleBase" id="RU363032"/>
    </source>
</evidence>
<keyword evidence="4 7" id="KW-0812">Transmembrane</keyword>
<dbReference type="PANTHER" id="PTHR43227:SF7">
    <property type="entry name" value="ARABINOOLIGOSACCHARIDES TRANSPORT SYSTEM PERMEASE PROTEIN ARAP"/>
    <property type="match status" value="1"/>
</dbReference>
<dbReference type="Pfam" id="PF00528">
    <property type="entry name" value="BPD_transp_1"/>
    <property type="match status" value="1"/>
</dbReference>
<gene>
    <name evidence="9" type="ORF">BCF53_102135</name>
</gene>
<proteinExistence type="inferred from homology"/>
<dbReference type="AlphaFoldDB" id="A0A4R3IE95"/>
<accession>A0A4R3IE95</accession>
<keyword evidence="6 7" id="KW-0472">Membrane</keyword>
<evidence type="ECO:0000256" key="2">
    <source>
        <dbReference type="ARBA" id="ARBA00022448"/>
    </source>
</evidence>
<sequence>MSDNIAAQEARLGHRLIAPAALIIALLILYPIFFNLYLSFFDVELNGDKSLVGLNNYKTLLSDGGFYSALWTTVIYLAGTVTGTTVLGLAVALLLNQNFPFKNTVRALVLLPYFAPVISVVFGWQFIFDPVNGIYNHVMVEVLGLVSERQNVIGDPDSALWVVIVFDIWKHFPIAFLLILAKLQSIPSDQYEACAIDGYNAWGRFIHVTLPECRFVIGTVVLLRMIWNLNRFEDVYLLAPNVETLPIYIYFQAFTGVIDQGLAAAISVVQLIVLSGLIWFYVKKVLNW</sequence>
<keyword evidence="9" id="KW-0762">Sugar transport</keyword>
<comment type="caution">
    <text evidence="9">The sequence shown here is derived from an EMBL/GenBank/DDBJ whole genome shotgun (WGS) entry which is preliminary data.</text>
</comment>
<feature type="transmembrane region" description="Helical" evidence="7">
    <location>
        <begin position="69"/>
        <end position="95"/>
    </location>
</feature>
<reference evidence="9 10" key="1">
    <citation type="submission" date="2019-03" db="EMBL/GenBank/DDBJ databases">
        <title>Genomic Encyclopedia of Archaeal and Bacterial Type Strains, Phase II (KMG-II): from individual species to whole genera.</title>
        <authorList>
            <person name="Goeker M."/>
        </authorList>
    </citation>
    <scope>NUCLEOTIDE SEQUENCE [LARGE SCALE GENOMIC DNA]</scope>
    <source>
        <strain evidence="9 10">DSM 15388</strain>
    </source>
</reference>
<keyword evidence="5 7" id="KW-1133">Transmembrane helix</keyword>
<evidence type="ECO:0000256" key="4">
    <source>
        <dbReference type="ARBA" id="ARBA00022692"/>
    </source>
</evidence>
<dbReference type="InterPro" id="IPR035906">
    <property type="entry name" value="MetI-like_sf"/>
</dbReference>
<keyword evidence="10" id="KW-1185">Reference proteome</keyword>
<evidence type="ECO:0000256" key="3">
    <source>
        <dbReference type="ARBA" id="ARBA00022475"/>
    </source>
</evidence>
<dbReference type="PROSITE" id="PS50928">
    <property type="entry name" value="ABC_TM1"/>
    <property type="match status" value="1"/>
</dbReference>
<dbReference type="SUPFAM" id="SSF161098">
    <property type="entry name" value="MetI-like"/>
    <property type="match status" value="1"/>
</dbReference>
<dbReference type="RefSeq" id="WP_132699748.1">
    <property type="nucleotide sequence ID" value="NZ_SLZR01000002.1"/>
</dbReference>
<dbReference type="Gene3D" id="1.10.3720.10">
    <property type="entry name" value="MetI-like"/>
    <property type="match status" value="1"/>
</dbReference>
<name>A0A4R3IE95_9GAMM</name>
<feature type="transmembrane region" description="Helical" evidence="7">
    <location>
        <begin position="262"/>
        <end position="282"/>
    </location>
</feature>
<dbReference type="EMBL" id="SLZR01000002">
    <property type="protein sequence ID" value="TCS43111.1"/>
    <property type="molecule type" value="Genomic_DNA"/>
</dbReference>
<keyword evidence="2 7" id="KW-0813">Transport</keyword>
<dbReference type="InterPro" id="IPR050809">
    <property type="entry name" value="UgpAE/MalFG_permease"/>
</dbReference>
<keyword evidence="3" id="KW-1003">Cell membrane</keyword>
<comment type="subcellular location">
    <subcellularLocation>
        <location evidence="1 7">Cell membrane</location>
        <topology evidence="1 7">Multi-pass membrane protein</topology>
    </subcellularLocation>
</comment>
<evidence type="ECO:0000256" key="5">
    <source>
        <dbReference type="ARBA" id="ARBA00022989"/>
    </source>
</evidence>
<dbReference type="Proteomes" id="UP000295793">
    <property type="component" value="Unassembled WGS sequence"/>
</dbReference>
<dbReference type="InterPro" id="IPR000515">
    <property type="entry name" value="MetI-like"/>
</dbReference>